<protein>
    <submittedName>
        <fullName evidence="2">Uncharacterized protein</fullName>
    </submittedName>
</protein>
<organism evidence="2 3">
    <name type="scientific">Rhizoctonia solani</name>
    <dbReference type="NCBI Taxonomy" id="456999"/>
    <lineage>
        <taxon>Eukaryota</taxon>
        <taxon>Fungi</taxon>
        <taxon>Dikarya</taxon>
        <taxon>Basidiomycota</taxon>
        <taxon>Agaricomycotina</taxon>
        <taxon>Agaricomycetes</taxon>
        <taxon>Cantharellales</taxon>
        <taxon>Ceratobasidiaceae</taxon>
        <taxon>Rhizoctonia</taxon>
    </lineage>
</organism>
<feature type="compositionally biased region" description="Pro residues" evidence="1">
    <location>
        <begin position="26"/>
        <end position="38"/>
    </location>
</feature>
<dbReference type="EMBL" id="CAJMWT010009756">
    <property type="protein sequence ID" value="CAE6539718.1"/>
    <property type="molecule type" value="Genomic_DNA"/>
</dbReference>
<dbReference type="AlphaFoldDB" id="A0A8H3DVU0"/>
<evidence type="ECO:0000313" key="3">
    <source>
        <dbReference type="Proteomes" id="UP000663843"/>
    </source>
</evidence>
<dbReference type="Proteomes" id="UP000663843">
    <property type="component" value="Unassembled WGS sequence"/>
</dbReference>
<sequence>MTTPNHPTTQQATSHEAVVGSSLPEAPAPPVEVQPPVPHVIQAPTPQNVSPHNHQVAHVAAEPVAIGTLLTVPGTSPLHRSLYGLSLGN</sequence>
<reference evidence="2" key="1">
    <citation type="submission" date="2021-01" db="EMBL/GenBank/DDBJ databases">
        <authorList>
            <person name="Kaushik A."/>
        </authorList>
    </citation>
    <scope>NUCLEOTIDE SEQUENCE</scope>
    <source>
        <strain evidence="2">AG2-2IIIB</strain>
    </source>
</reference>
<name>A0A8H3DVU0_9AGAM</name>
<evidence type="ECO:0000313" key="2">
    <source>
        <dbReference type="EMBL" id="CAE6539718.1"/>
    </source>
</evidence>
<accession>A0A8H3DVU0</accession>
<comment type="caution">
    <text evidence="2">The sequence shown here is derived from an EMBL/GenBank/DDBJ whole genome shotgun (WGS) entry which is preliminary data.</text>
</comment>
<evidence type="ECO:0000256" key="1">
    <source>
        <dbReference type="SAM" id="MobiDB-lite"/>
    </source>
</evidence>
<feature type="compositionally biased region" description="Polar residues" evidence="1">
    <location>
        <begin position="44"/>
        <end position="53"/>
    </location>
</feature>
<proteinExistence type="predicted"/>
<feature type="compositionally biased region" description="Polar residues" evidence="1">
    <location>
        <begin position="1"/>
        <end position="14"/>
    </location>
</feature>
<feature type="region of interest" description="Disordered" evidence="1">
    <location>
        <begin position="1"/>
        <end position="53"/>
    </location>
</feature>
<gene>
    <name evidence="2" type="ORF">RDB_LOCUS194312</name>
</gene>